<keyword evidence="3" id="KW-1185">Reference proteome</keyword>
<sequence length="239" mass="27898">MIDLLNHAWTDTKQYCPHLRILWKLSTPVYVTFLRLSQNYLAHPHQLSPQLDGWTKYVRCHEAEVQFFQEITEILKKHATISISQYLSDSPSRWKEIGIGKENQRTNGSFLSLDATYKINCHNNKLLQFTGLAPTYQPIPITYSFLSNENVDQFSFGLRQLRKHVAQDPLCVTTDKDAALRSSLRTVFPHTKLFLCRWHALNSIYGKARDFYDHETSEDIKEMCGKWMHADTIEKCEKT</sequence>
<dbReference type="Proteomes" id="UP001281761">
    <property type="component" value="Unassembled WGS sequence"/>
</dbReference>
<reference evidence="2 3" key="1">
    <citation type="journal article" date="2022" name="bioRxiv">
        <title>Genomics of Preaxostyla Flagellates Illuminates Evolutionary Transitions and the Path Towards Mitochondrial Loss.</title>
        <authorList>
            <person name="Novak L.V.F."/>
            <person name="Treitli S.C."/>
            <person name="Pyrih J."/>
            <person name="Halakuc P."/>
            <person name="Pipaliya S.V."/>
            <person name="Vacek V."/>
            <person name="Brzon O."/>
            <person name="Soukal P."/>
            <person name="Eme L."/>
            <person name="Dacks J.B."/>
            <person name="Karnkowska A."/>
            <person name="Elias M."/>
            <person name="Hampl V."/>
        </authorList>
    </citation>
    <scope>NUCLEOTIDE SEQUENCE [LARGE SCALE GENOMIC DNA]</scope>
    <source>
        <strain evidence="2">NAU3</strain>
        <tissue evidence="2">Gut</tissue>
    </source>
</reference>
<comment type="caution">
    <text evidence="2">The sequence shown here is derived from an EMBL/GenBank/DDBJ whole genome shotgun (WGS) entry which is preliminary data.</text>
</comment>
<dbReference type="PANTHER" id="PTHR47718:SF3">
    <property type="entry name" value="PROTEIN FAR1-RELATED SEQUENCE 5-LIKE"/>
    <property type="match status" value="1"/>
</dbReference>
<accession>A0ABQ9WQG3</accession>
<name>A0ABQ9WQG3_9EUKA</name>
<protein>
    <submittedName>
        <fullName evidence="2">MULE transposase domain containing protein</fullName>
    </submittedName>
</protein>
<dbReference type="Pfam" id="PF10551">
    <property type="entry name" value="MULE"/>
    <property type="match status" value="1"/>
</dbReference>
<evidence type="ECO:0000259" key="1">
    <source>
        <dbReference type="Pfam" id="PF10551"/>
    </source>
</evidence>
<dbReference type="InterPro" id="IPR018289">
    <property type="entry name" value="MULE_transposase_dom"/>
</dbReference>
<gene>
    <name evidence="2" type="ORF">BLNAU_23384</name>
</gene>
<proteinExistence type="predicted"/>
<evidence type="ECO:0000313" key="2">
    <source>
        <dbReference type="EMBL" id="KAK2941700.1"/>
    </source>
</evidence>
<feature type="domain" description="MULE transposase" evidence="1">
    <location>
        <begin position="111"/>
        <end position="201"/>
    </location>
</feature>
<dbReference type="PANTHER" id="PTHR47718">
    <property type="entry name" value="OS01G0519700 PROTEIN"/>
    <property type="match status" value="1"/>
</dbReference>
<evidence type="ECO:0000313" key="3">
    <source>
        <dbReference type="Proteomes" id="UP001281761"/>
    </source>
</evidence>
<organism evidence="2 3">
    <name type="scientific">Blattamonas nauphoetae</name>
    <dbReference type="NCBI Taxonomy" id="2049346"/>
    <lineage>
        <taxon>Eukaryota</taxon>
        <taxon>Metamonada</taxon>
        <taxon>Preaxostyla</taxon>
        <taxon>Oxymonadida</taxon>
        <taxon>Blattamonas</taxon>
    </lineage>
</organism>
<dbReference type="EMBL" id="JARBJD010000473">
    <property type="protein sequence ID" value="KAK2941700.1"/>
    <property type="molecule type" value="Genomic_DNA"/>
</dbReference>